<keyword evidence="4 7" id="KW-0704">Schiff base</keyword>
<evidence type="ECO:0000256" key="7">
    <source>
        <dbReference type="HAMAP-Rule" id="MF_00114"/>
    </source>
</evidence>
<evidence type="ECO:0000256" key="6">
    <source>
        <dbReference type="ARBA" id="ARBA00056337"/>
    </source>
</evidence>
<comment type="pathway">
    <text evidence="7">Carbohydrate degradation; 2-deoxy-D-ribose 1-phosphate degradation; D-glyceraldehyde 3-phosphate and acetaldehyde from 2-deoxy-alpha-D-ribose 1-phosphate: step 2/2.</text>
</comment>
<dbReference type="InterPro" id="IPR013785">
    <property type="entry name" value="Aldolase_TIM"/>
</dbReference>
<comment type="similarity">
    <text evidence="1 7">Belongs to the DeoC/FbaB aldolase family. DeoC type 1 subfamily.</text>
</comment>
<dbReference type="OrthoDB" id="9778711at2"/>
<evidence type="ECO:0000256" key="5">
    <source>
        <dbReference type="ARBA" id="ARBA00048791"/>
    </source>
</evidence>
<reference evidence="8 9" key="1">
    <citation type="submission" date="2019-05" db="EMBL/GenBank/DDBJ databases">
        <authorList>
            <person name="Narsing Rao M.P."/>
            <person name="Li W.J."/>
        </authorList>
    </citation>
    <scope>NUCLEOTIDE SEQUENCE [LARGE SCALE GENOMIC DNA]</scope>
    <source>
        <strain evidence="8 9">SYSU_K30003</strain>
    </source>
</reference>
<evidence type="ECO:0000256" key="2">
    <source>
        <dbReference type="ARBA" id="ARBA00022490"/>
    </source>
</evidence>
<comment type="function">
    <text evidence="6 7">Catalyzes a reversible aldol reaction between acetaldehyde and D-glyceraldehyde 3-phosphate to generate 2-deoxy-D-ribose 5-phosphate.</text>
</comment>
<feature type="active site" description="Proton donor/acceptor" evidence="7">
    <location>
        <position position="186"/>
    </location>
</feature>
<gene>
    <name evidence="7 8" type="primary">deoC</name>
    <name evidence="8" type="ORF">FE782_20070</name>
</gene>
<feature type="active site" description="Schiff-base intermediate with acetaldehyde" evidence="7">
    <location>
        <position position="157"/>
    </location>
</feature>
<dbReference type="InterPro" id="IPR002915">
    <property type="entry name" value="DeoC/FbaB/LacD_aldolase"/>
</dbReference>
<name>A0A5R9G1V3_9BACL</name>
<dbReference type="CDD" id="cd00959">
    <property type="entry name" value="DeoC"/>
    <property type="match status" value="1"/>
</dbReference>
<dbReference type="Pfam" id="PF01791">
    <property type="entry name" value="DeoC"/>
    <property type="match status" value="1"/>
</dbReference>
<organism evidence="8 9">
    <name type="scientific">Paenibacillus antri</name>
    <dbReference type="NCBI Taxonomy" id="2582848"/>
    <lineage>
        <taxon>Bacteria</taxon>
        <taxon>Bacillati</taxon>
        <taxon>Bacillota</taxon>
        <taxon>Bacilli</taxon>
        <taxon>Bacillales</taxon>
        <taxon>Paenibacillaceae</taxon>
        <taxon>Paenibacillus</taxon>
    </lineage>
</organism>
<evidence type="ECO:0000313" key="8">
    <source>
        <dbReference type="EMBL" id="TLS50327.1"/>
    </source>
</evidence>
<accession>A0A5R9G1V3</accession>
<dbReference type="FunFam" id="3.20.20.70:FF:000044">
    <property type="entry name" value="Deoxyribose-phosphate aldolase"/>
    <property type="match status" value="1"/>
</dbReference>
<keyword evidence="9" id="KW-1185">Reference proteome</keyword>
<dbReference type="UniPathway" id="UPA00002">
    <property type="reaction ID" value="UER00468"/>
</dbReference>
<feature type="active site" description="Proton donor/acceptor" evidence="7">
    <location>
        <position position="94"/>
    </location>
</feature>
<dbReference type="InterPro" id="IPR028581">
    <property type="entry name" value="DeoC_typeI"/>
</dbReference>
<dbReference type="EC" id="4.1.2.4" evidence="7"/>
<evidence type="ECO:0000256" key="4">
    <source>
        <dbReference type="ARBA" id="ARBA00023270"/>
    </source>
</evidence>
<dbReference type="SMART" id="SM01133">
    <property type="entry name" value="DeoC"/>
    <property type="match status" value="1"/>
</dbReference>
<dbReference type="GO" id="GO:0009264">
    <property type="term" value="P:deoxyribonucleotide catabolic process"/>
    <property type="evidence" value="ECO:0007669"/>
    <property type="project" value="UniProtKB-UniRule"/>
</dbReference>
<dbReference type="GO" id="GO:0004139">
    <property type="term" value="F:deoxyribose-phosphate aldolase activity"/>
    <property type="evidence" value="ECO:0007669"/>
    <property type="project" value="UniProtKB-UniRule"/>
</dbReference>
<dbReference type="NCBIfam" id="TIGR00126">
    <property type="entry name" value="deoC"/>
    <property type="match status" value="1"/>
</dbReference>
<dbReference type="GO" id="GO:0016052">
    <property type="term" value="P:carbohydrate catabolic process"/>
    <property type="evidence" value="ECO:0007669"/>
    <property type="project" value="TreeGrafter"/>
</dbReference>
<proteinExistence type="inferred from homology"/>
<dbReference type="InterPro" id="IPR011343">
    <property type="entry name" value="DeoC"/>
</dbReference>
<comment type="catalytic activity">
    <reaction evidence="5 7">
        <text>2-deoxy-D-ribose 5-phosphate = D-glyceraldehyde 3-phosphate + acetaldehyde</text>
        <dbReference type="Rhea" id="RHEA:12821"/>
        <dbReference type="ChEBI" id="CHEBI:15343"/>
        <dbReference type="ChEBI" id="CHEBI:59776"/>
        <dbReference type="ChEBI" id="CHEBI:62877"/>
        <dbReference type="EC" id="4.1.2.4"/>
    </reaction>
</comment>
<comment type="subcellular location">
    <subcellularLocation>
        <location evidence="7">Cytoplasm</location>
    </subcellularLocation>
</comment>
<dbReference type="RefSeq" id="WP_138196037.1">
    <property type="nucleotide sequence ID" value="NZ_VCIW01000015.1"/>
</dbReference>
<dbReference type="PANTHER" id="PTHR10889">
    <property type="entry name" value="DEOXYRIBOSE-PHOSPHATE ALDOLASE"/>
    <property type="match status" value="1"/>
</dbReference>
<keyword evidence="2 7" id="KW-0963">Cytoplasm</keyword>
<comment type="caution">
    <text evidence="8">The sequence shown here is derived from an EMBL/GenBank/DDBJ whole genome shotgun (WGS) entry which is preliminary data.</text>
</comment>
<evidence type="ECO:0000256" key="1">
    <source>
        <dbReference type="ARBA" id="ARBA00010936"/>
    </source>
</evidence>
<dbReference type="GO" id="GO:0005737">
    <property type="term" value="C:cytoplasm"/>
    <property type="evidence" value="ECO:0007669"/>
    <property type="project" value="UniProtKB-SubCell"/>
</dbReference>
<dbReference type="HAMAP" id="MF_00114">
    <property type="entry name" value="DeoC_type1"/>
    <property type="match status" value="1"/>
</dbReference>
<dbReference type="EMBL" id="VCIW01000015">
    <property type="protein sequence ID" value="TLS50327.1"/>
    <property type="molecule type" value="Genomic_DNA"/>
</dbReference>
<dbReference type="Gene3D" id="3.20.20.70">
    <property type="entry name" value="Aldolase class I"/>
    <property type="match status" value="1"/>
</dbReference>
<protein>
    <recommendedName>
        <fullName evidence="7">Deoxyribose-phosphate aldolase</fullName>
        <shortName evidence="7">DERA</shortName>
        <ecNumber evidence="7">4.1.2.4</ecNumber>
    </recommendedName>
    <alternativeName>
        <fullName evidence="7">2-deoxy-D-ribose 5-phosphate aldolase</fullName>
    </alternativeName>
    <alternativeName>
        <fullName evidence="7">Phosphodeoxyriboaldolase</fullName>
        <shortName evidence="7">Deoxyriboaldolase</shortName>
    </alternativeName>
</protein>
<dbReference type="SUPFAM" id="SSF51569">
    <property type="entry name" value="Aldolase"/>
    <property type="match status" value="1"/>
</dbReference>
<dbReference type="PIRSF" id="PIRSF001357">
    <property type="entry name" value="DeoC"/>
    <property type="match status" value="1"/>
</dbReference>
<dbReference type="AlphaFoldDB" id="A0A5R9G1V3"/>
<dbReference type="Proteomes" id="UP000309676">
    <property type="component" value="Unassembled WGS sequence"/>
</dbReference>
<dbReference type="GO" id="GO:0006018">
    <property type="term" value="P:2-deoxyribose 1-phosphate catabolic process"/>
    <property type="evidence" value="ECO:0007669"/>
    <property type="project" value="UniProtKB-UniRule"/>
</dbReference>
<keyword evidence="3 7" id="KW-0456">Lyase</keyword>
<evidence type="ECO:0000256" key="3">
    <source>
        <dbReference type="ARBA" id="ARBA00023239"/>
    </source>
</evidence>
<dbReference type="PANTHER" id="PTHR10889:SF1">
    <property type="entry name" value="DEOXYRIBOSE-PHOSPHATE ALDOLASE"/>
    <property type="match status" value="1"/>
</dbReference>
<evidence type="ECO:0000313" key="9">
    <source>
        <dbReference type="Proteomes" id="UP000309676"/>
    </source>
</evidence>
<sequence length="227" mass="23370">MSFEVKNIEKYIDHTFLKADASTKDISKLCDEAKTHGFYSVCVNGAWVPYCAKALEGTGVKVAAVVGFPLGAGASEAKAFEAATAAKQGAEEIDMVLAIGWLLEGRHDDVRADIKAVVDAVKGKAIVKVIFETGFLTPEQIKIACVLSEEAGAHFVKTSTGFGPGGATAEHIELMRASVSPSVGVKASGGVRDYDAAVKMILAGANRLGTSSGVSIVTGGSAAAGAY</sequence>